<comment type="similarity">
    <text evidence="6">Belongs to the glycosyl hydrolase 22 family.</text>
</comment>
<evidence type="ECO:0000256" key="7">
    <source>
        <dbReference type="SAM" id="SignalP"/>
    </source>
</evidence>
<evidence type="ECO:0000256" key="5">
    <source>
        <dbReference type="ARBA" id="ARBA00023295"/>
    </source>
</evidence>
<dbReference type="PANTHER" id="PTHR11407">
    <property type="entry name" value="LYSOZYME C"/>
    <property type="match status" value="1"/>
</dbReference>
<dbReference type="PRINTS" id="PR00135">
    <property type="entry name" value="LYZLACT"/>
</dbReference>
<dbReference type="Proteomes" id="UP000694924">
    <property type="component" value="Unplaced"/>
</dbReference>
<dbReference type="GeneID" id="107066431"/>
<evidence type="ECO:0000256" key="1">
    <source>
        <dbReference type="ARBA" id="ARBA00000632"/>
    </source>
</evidence>
<keyword evidence="7" id="KW-0732">Signal</keyword>
<dbReference type="PROSITE" id="PS51348">
    <property type="entry name" value="GLYCOSYL_HYDROL_F22_2"/>
    <property type="match status" value="1"/>
</dbReference>
<keyword evidence="5" id="KW-0326">Glycosidase</keyword>
<protein>
    <recommendedName>
        <fullName evidence="2">lysozyme</fullName>
        <ecNumber evidence="2">3.2.1.17</ecNumber>
    </recommendedName>
</protein>
<evidence type="ECO:0000256" key="4">
    <source>
        <dbReference type="ARBA" id="ARBA00023157"/>
    </source>
</evidence>
<organism evidence="9 10">
    <name type="scientific">Polistes dominula</name>
    <name type="common">European paper wasp</name>
    <name type="synonym">Vespa dominula</name>
    <dbReference type="NCBI Taxonomy" id="743375"/>
    <lineage>
        <taxon>Eukaryota</taxon>
        <taxon>Metazoa</taxon>
        <taxon>Ecdysozoa</taxon>
        <taxon>Arthropoda</taxon>
        <taxon>Hexapoda</taxon>
        <taxon>Insecta</taxon>
        <taxon>Pterygota</taxon>
        <taxon>Neoptera</taxon>
        <taxon>Endopterygota</taxon>
        <taxon>Hymenoptera</taxon>
        <taxon>Apocrita</taxon>
        <taxon>Aculeata</taxon>
        <taxon>Vespoidea</taxon>
        <taxon>Vespidae</taxon>
        <taxon>Polistinae</taxon>
        <taxon>Polistini</taxon>
        <taxon>Polistes</taxon>
    </lineage>
</organism>
<keyword evidence="9" id="KW-1185">Reference proteome</keyword>
<dbReference type="CDD" id="cd16899">
    <property type="entry name" value="LYZ_C_invert"/>
    <property type="match status" value="1"/>
</dbReference>
<dbReference type="EC" id="3.2.1.17" evidence="2"/>
<feature type="domain" description="Glycosyl hydrolases family 22 (GH22)" evidence="8">
    <location>
        <begin position="103"/>
        <end position="121"/>
    </location>
</feature>
<dbReference type="Pfam" id="PF00062">
    <property type="entry name" value="Lys"/>
    <property type="match status" value="1"/>
</dbReference>
<dbReference type="SUPFAM" id="SSF53955">
    <property type="entry name" value="Lysozyme-like"/>
    <property type="match status" value="1"/>
</dbReference>
<evidence type="ECO:0000313" key="10">
    <source>
        <dbReference type="RefSeq" id="XP_015176527.1"/>
    </source>
</evidence>
<dbReference type="RefSeq" id="XP_015176527.1">
    <property type="nucleotide sequence ID" value="XM_015321041.1"/>
</dbReference>
<proteinExistence type="inferred from homology"/>
<sequence length="159" mass="18230">MIKKSRRNIRTITIVLLLLLLLLSFETSTTTAKILNECEAMRELQRGGISRTFISNWICLMKYESGMDTKLITGPKGASNYYYGIFQISSGKWCTRGRVGGICNKRCEDFANDDIQDDIICAKTISNMDGFKAWNEWTKKCKNKPLPNIRNCNRRRSIS</sequence>
<keyword evidence="5" id="KW-0378">Hydrolase</keyword>
<dbReference type="PANTHER" id="PTHR11407:SF63">
    <property type="entry name" value="LYSOZYME C"/>
    <property type="match status" value="1"/>
</dbReference>
<dbReference type="InterPro" id="IPR023346">
    <property type="entry name" value="Lysozyme-like_dom_sf"/>
</dbReference>
<evidence type="ECO:0000256" key="2">
    <source>
        <dbReference type="ARBA" id="ARBA00012732"/>
    </source>
</evidence>
<evidence type="ECO:0000259" key="8">
    <source>
        <dbReference type="PROSITE" id="PS00128"/>
    </source>
</evidence>
<gene>
    <name evidence="10" type="primary">LOC107066431</name>
</gene>
<evidence type="ECO:0000256" key="3">
    <source>
        <dbReference type="ARBA" id="ARBA00022638"/>
    </source>
</evidence>
<reference evidence="10" key="1">
    <citation type="submission" date="2025-08" db="UniProtKB">
        <authorList>
            <consortium name="RefSeq"/>
        </authorList>
    </citation>
    <scope>IDENTIFICATION</scope>
    <source>
        <tissue evidence="10">Whole body</tissue>
    </source>
</reference>
<dbReference type="SMART" id="SM00263">
    <property type="entry name" value="LYZ1"/>
    <property type="match status" value="1"/>
</dbReference>
<keyword evidence="3" id="KW-0929">Antimicrobial</keyword>
<dbReference type="PROSITE" id="PS00128">
    <property type="entry name" value="GLYCOSYL_HYDROL_F22_1"/>
    <property type="match status" value="1"/>
</dbReference>
<accession>A0ABM1I8J0</accession>
<feature type="signal peptide" evidence="7">
    <location>
        <begin position="1"/>
        <end position="31"/>
    </location>
</feature>
<feature type="chain" id="PRO_5047157808" description="lysozyme" evidence="7">
    <location>
        <begin position="32"/>
        <end position="159"/>
    </location>
</feature>
<dbReference type="Gene3D" id="1.10.530.10">
    <property type="match status" value="1"/>
</dbReference>
<keyword evidence="4" id="KW-1015">Disulfide bond</keyword>
<name>A0ABM1I8J0_POLDO</name>
<keyword evidence="3" id="KW-0081">Bacteriolytic enzyme</keyword>
<comment type="catalytic activity">
    <reaction evidence="1">
        <text>Hydrolysis of (1-&gt;4)-beta-linkages between N-acetylmuramic acid and N-acetyl-D-glucosamine residues in a peptidoglycan and between N-acetyl-D-glucosamine residues in chitodextrins.</text>
        <dbReference type="EC" id="3.2.1.17"/>
    </reaction>
</comment>
<dbReference type="InterPro" id="IPR001916">
    <property type="entry name" value="Glyco_hydro_22"/>
</dbReference>
<evidence type="ECO:0000313" key="9">
    <source>
        <dbReference type="Proteomes" id="UP000694924"/>
    </source>
</evidence>
<dbReference type="InterPro" id="IPR019799">
    <property type="entry name" value="Glyco_hydro_22_CS"/>
</dbReference>
<evidence type="ECO:0000256" key="6">
    <source>
        <dbReference type="RuleBase" id="RU004440"/>
    </source>
</evidence>